<protein>
    <submittedName>
        <fullName evidence="2">Uncharacterized protein</fullName>
    </submittedName>
</protein>
<sequence length="372" mass="43057">MMLSIRKQWTRLLLLTLTVCLFFSHSPASAFNSSTLKLPTQEVRQVRDVIKNYCTQVLESNSFVENGFAYNAKQSAFVHLLCRDFVLDASYFDKDANYFKRTTFKQLWFTDIITEDWYDTDLCDHGGSLNDCDLATNIPDLFNGIMNDYVNMKQPNLYGMNANFKEESEIENQINISSSENFGGLGICDPKTARYPNTCKIMKWYIKNVRNILADVSILSATGILDIASKKKDTVSCAGVTAQTDIFYCGLYGDTATPMISFVNLTYNELFYYRLFMAYYLTMIQQYPSLLDGNSYVVGYDSVSKSFSSQYTWSKDALSLSLRMMRDTYMAFPFHIWFLMYQEDLNWFWKDLSRIAPSLYTLDRKLRNVQKP</sequence>
<evidence type="ECO:0000256" key="1">
    <source>
        <dbReference type="SAM" id="SignalP"/>
    </source>
</evidence>
<accession>K1YIA4</accession>
<reference evidence="2" key="1">
    <citation type="journal article" date="2012" name="Science">
        <title>Fermentation, hydrogen, and sulfur metabolism in multiple uncultivated bacterial phyla.</title>
        <authorList>
            <person name="Wrighton K.C."/>
            <person name="Thomas B.C."/>
            <person name="Sharon I."/>
            <person name="Miller C.S."/>
            <person name="Castelle C.J."/>
            <person name="VerBerkmoes N.C."/>
            <person name="Wilkins M.J."/>
            <person name="Hettich R.L."/>
            <person name="Lipton M.S."/>
            <person name="Williams K.H."/>
            <person name="Long P.E."/>
            <person name="Banfield J.F."/>
        </authorList>
    </citation>
    <scope>NUCLEOTIDE SEQUENCE [LARGE SCALE GENOMIC DNA]</scope>
</reference>
<organism evidence="2">
    <name type="scientific">uncultured bacterium</name>
    <name type="common">gcode 4</name>
    <dbReference type="NCBI Taxonomy" id="1234023"/>
    <lineage>
        <taxon>Bacteria</taxon>
        <taxon>environmental samples</taxon>
    </lineage>
</organism>
<dbReference type="EMBL" id="AMFJ01036127">
    <property type="protein sequence ID" value="EKD25084.1"/>
    <property type="molecule type" value="Genomic_DNA"/>
</dbReference>
<dbReference type="AlphaFoldDB" id="K1YIA4"/>
<keyword evidence="1" id="KW-0732">Signal</keyword>
<evidence type="ECO:0000313" key="2">
    <source>
        <dbReference type="EMBL" id="EKD25084.1"/>
    </source>
</evidence>
<proteinExistence type="predicted"/>
<feature type="chain" id="PRO_5022872421" evidence="1">
    <location>
        <begin position="31"/>
        <end position="372"/>
    </location>
</feature>
<gene>
    <name evidence="2" type="ORF">ACD_80C00120G0003</name>
</gene>
<feature type="signal peptide" evidence="1">
    <location>
        <begin position="1"/>
        <end position="30"/>
    </location>
</feature>
<name>K1YIA4_9BACT</name>
<comment type="caution">
    <text evidence="2">The sequence shown here is derived from an EMBL/GenBank/DDBJ whole genome shotgun (WGS) entry which is preliminary data.</text>
</comment>